<feature type="domain" description="Spore protein YkvP/CgeB glycosyl transferase-like" evidence="2">
    <location>
        <begin position="187"/>
        <end position="330"/>
    </location>
</feature>
<dbReference type="Proteomes" id="UP000254134">
    <property type="component" value="Unassembled WGS sequence"/>
</dbReference>
<dbReference type="CDD" id="cd04186">
    <property type="entry name" value="GT_2_like_c"/>
    <property type="match status" value="1"/>
</dbReference>
<dbReference type="Pfam" id="PF13524">
    <property type="entry name" value="Glyco_trans_1_2"/>
    <property type="match status" value="1"/>
</dbReference>
<organism evidence="3 4">
    <name type="scientific">Gaiella occulta</name>
    <dbReference type="NCBI Taxonomy" id="1002870"/>
    <lineage>
        <taxon>Bacteria</taxon>
        <taxon>Bacillati</taxon>
        <taxon>Actinomycetota</taxon>
        <taxon>Thermoleophilia</taxon>
        <taxon>Gaiellales</taxon>
        <taxon>Gaiellaceae</taxon>
        <taxon>Gaiella</taxon>
    </lineage>
</organism>
<gene>
    <name evidence="3" type="ORF">Gocc_0426</name>
</gene>
<dbReference type="EMBL" id="QQZY01000001">
    <property type="protein sequence ID" value="RDI76007.1"/>
    <property type="molecule type" value="Genomic_DNA"/>
</dbReference>
<dbReference type="InterPro" id="IPR029044">
    <property type="entry name" value="Nucleotide-diphossugar_trans"/>
</dbReference>
<evidence type="ECO:0000259" key="1">
    <source>
        <dbReference type="Pfam" id="PF00535"/>
    </source>
</evidence>
<accession>A0A7M2Z0Z1</accession>
<proteinExistence type="predicted"/>
<dbReference type="Pfam" id="PF00535">
    <property type="entry name" value="Glycos_transf_2"/>
    <property type="match status" value="1"/>
</dbReference>
<dbReference type="SUPFAM" id="SSF53448">
    <property type="entry name" value="Nucleotide-diphospho-sugar transferases"/>
    <property type="match status" value="1"/>
</dbReference>
<dbReference type="InterPro" id="IPR055259">
    <property type="entry name" value="YkvP/CgeB_Glyco_trans-like"/>
</dbReference>
<dbReference type="InterPro" id="IPR001173">
    <property type="entry name" value="Glyco_trans_2-like"/>
</dbReference>
<feature type="domain" description="Glycosyltransferase 2-like" evidence="1">
    <location>
        <begin position="359"/>
        <end position="470"/>
    </location>
</feature>
<dbReference type="Gene3D" id="3.90.550.10">
    <property type="entry name" value="Spore Coat Polysaccharide Biosynthesis Protein SpsA, Chain A"/>
    <property type="match status" value="1"/>
</dbReference>
<reference evidence="4" key="2">
    <citation type="journal article" date="2019" name="MicrobiologyOpen">
        <title>High-quality draft genome sequence of Gaiella occulta isolated from a 150 meter deep mineral water borehole and comparison with the genome sequences of other deep-branching lineages of the phylum Actinobacteria.</title>
        <authorList>
            <person name="Severino R."/>
            <person name="Froufe H.J.C."/>
            <person name="Barroso C."/>
            <person name="Albuquerque L."/>
            <person name="Lobo-da-Cunha A."/>
            <person name="da Costa M.S."/>
            <person name="Egas C."/>
        </authorList>
    </citation>
    <scope>NUCLEOTIDE SEQUENCE [LARGE SCALE GENOMIC DNA]</scope>
    <source>
        <strain evidence="4">F2-233</strain>
    </source>
</reference>
<evidence type="ECO:0000259" key="2">
    <source>
        <dbReference type="Pfam" id="PF13524"/>
    </source>
</evidence>
<dbReference type="PANTHER" id="PTHR43179:SF7">
    <property type="entry name" value="RHAMNOSYLTRANSFERASE WBBL"/>
    <property type="match status" value="1"/>
</dbReference>
<dbReference type="AlphaFoldDB" id="A0A7M2Z0Z1"/>
<dbReference type="GO" id="GO:0016740">
    <property type="term" value="F:transferase activity"/>
    <property type="evidence" value="ECO:0007669"/>
    <property type="project" value="UniProtKB-KW"/>
</dbReference>
<evidence type="ECO:0000313" key="4">
    <source>
        <dbReference type="Proteomes" id="UP000254134"/>
    </source>
</evidence>
<protein>
    <submittedName>
        <fullName evidence="3">Glycosyl transferase family 2</fullName>
    </submittedName>
</protein>
<comment type="caution">
    <text evidence="3">The sequence shown here is derived from an EMBL/GenBank/DDBJ whole genome shotgun (WGS) entry which is preliminary data.</text>
</comment>
<sequence length="759" mass="81132">MLVTSGFGWPHAPLEEAVGRALAQRRAAAGLLELERCLDAAAARKLREGSLSSTDSAAARFLAFVDEAVAAHAPDVALVFHGRLFPSFAVQRLRACGVFPVLWTCEDPYELDWSLEVSASYGAVATIERSCAPVYEAGGTPCLYLPLGYDPYVFRPRADVPPEYRSDVCVLGSAFPRRLEVLAGLAPALAGLDVRIVGRWWERLPRELHRFVDDRIVGPEEAALFYAGAALNLNVHRDSVEASFSNRTGVVGRSLNNRTFEIAGAGGFQVVDPERDERGSFFSERSVGVLGDRMLELLDDREALRERGRAAAAEAAGRHTYAHRMDMLLQALAGWDVRRRASGVHVPAALPAAAPGLTSIVILTRNQLRYTRECVESIERHTPEPHDLVFVDNGSSDGTLEYLRGLSGATVIENGANLGFAIGCNQGALRARGDVVVFLNNDTVVTPGWIGRTRALLAADPRRGAVGPRSNSVGGEQILLPVPYTPDLDGLDAFAAGRAEALAGVGRETDRLVGFCLAVTREALERVGGFDPRFGSGNFEDDDLCLRLRLAGYVLWLADDVFVHHYGSRTFAGEGVDYARSLDENWRIFADKWGIAADEWAAGGYDPASIMARAGAFDPARHAVRLTAGWLPELEIEGAGRRNLLLAFDPDGEGWQDALLAFAGSFSAGDGVSLLAYAPGADASAAAERLLAVLGDAKGGTAEIVLVDGPVDPSALVWHADAWLAAPAAPPDVAAAARRTGLRTIDDPTSAALPAILAS</sequence>
<name>A0A7M2Z0Z1_9ACTN</name>
<keyword evidence="3" id="KW-0808">Transferase</keyword>
<dbReference type="PANTHER" id="PTHR43179">
    <property type="entry name" value="RHAMNOSYLTRANSFERASE WBBL"/>
    <property type="match status" value="1"/>
</dbReference>
<keyword evidence="4" id="KW-1185">Reference proteome</keyword>
<evidence type="ECO:0000313" key="3">
    <source>
        <dbReference type="EMBL" id="RDI76007.1"/>
    </source>
</evidence>
<reference evidence="3 4" key="1">
    <citation type="submission" date="2018-07" db="EMBL/GenBank/DDBJ databases">
        <title>High-quality-draft genome sequence of Gaiella occulta.</title>
        <authorList>
            <person name="Severino R."/>
            <person name="Froufe H.J.C."/>
            <person name="Rainey F.A."/>
            <person name="Barroso C."/>
            <person name="Albuquerque L."/>
            <person name="Lobo-Da-Cunha A."/>
            <person name="Da Costa M.S."/>
            <person name="Egas C."/>
        </authorList>
    </citation>
    <scope>NUCLEOTIDE SEQUENCE [LARGE SCALE GENOMIC DNA]</scope>
    <source>
        <strain evidence="3 4">F2-233</strain>
    </source>
</reference>